<dbReference type="Proteomes" id="UP000824261">
    <property type="component" value="Unassembled WGS sequence"/>
</dbReference>
<proteinExistence type="predicted"/>
<name>A0A9D1D3I7_9ACTN</name>
<gene>
    <name evidence="3" type="ORF">IAA69_06280</name>
</gene>
<reference evidence="3" key="2">
    <citation type="journal article" date="2021" name="PeerJ">
        <title>Extensive microbial diversity within the chicken gut microbiome revealed by metagenomics and culture.</title>
        <authorList>
            <person name="Gilroy R."/>
            <person name="Ravi A."/>
            <person name="Getino M."/>
            <person name="Pursley I."/>
            <person name="Horton D.L."/>
            <person name="Alikhan N.F."/>
            <person name="Baker D."/>
            <person name="Gharbi K."/>
            <person name="Hall N."/>
            <person name="Watson M."/>
            <person name="Adriaenssens E.M."/>
            <person name="Foster-Nyarko E."/>
            <person name="Jarju S."/>
            <person name="Secka A."/>
            <person name="Antonio M."/>
            <person name="Oren A."/>
            <person name="Chaudhuri R.R."/>
            <person name="La Ragione R."/>
            <person name="Hildebrand F."/>
            <person name="Pallen M.J."/>
        </authorList>
    </citation>
    <scope>NUCLEOTIDE SEQUENCE</scope>
    <source>
        <strain evidence="3">ChiGjej1B1-2707</strain>
    </source>
</reference>
<dbReference type="InterPro" id="IPR036908">
    <property type="entry name" value="RlpA-like_sf"/>
</dbReference>
<dbReference type="Gene3D" id="2.40.40.10">
    <property type="entry name" value="RlpA-like domain"/>
    <property type="match status" value="1"/>
</dbReference>
<keyword evidence="2" id="KW-0812">Transmembrane</keyword>
<dbReference type="EMBL" id="DVGB01000077">
    <property type="protein sequence ID" value="HIR01850.1"/>
    <property type="molecule type" value="Genomic_DNA"/>
</dbReference>
<feature type="region of interest" description="Disordered" evidence="1">
    <location>
        <begin position="1"/>
        <end position="20"/>
    </location>
</feature>
<comment type="caution">
    <text evidence="3">The sequence shown here is derived from an EMBL/GenBank/DDBJ whole genome shotgun (WGS) entry which is preliminary data.</text>
</comment>
<sequence>MSGKKPHRRTEGGVAGEAAPLPLDAGKGRAALALVVVVVVCIVAGVGLNRCVTGFGNDAMLHEEQPGVTTSLSQYDSDGDGLVDGRYDVEDLDSAASPEGTGWLVGSASAYSLDDNDGGDATASGIPLDETSLTVAVPESQASLLGAVVEIYYGGICVEAVVTDTGGFEDFGRSFDLAPGVWRAFGADNVDDWGVRDISYRFTGSSESGDSADDETAESSQGEAA</sequence>
<feature type="transmembrane region" description="Helical" evidence="2">
    <location>
        <begin position="30"/>
        <end position="48"/>
    </location>
</feature>
<dbReference type="AlphaFoldDB" id="A0A9D1D3I7"/>
<evidence type="ECO:0000313" key="4">
    <source>
        <dbReference type="Proteomes" id="UP000824261"/>
    </source>
</evidence>
<protein>
    <submittedName>
        <fullName evidence="3">Uncharacterized protein</fullName>
    </submittedName>
</protein>
<reference evidence="3" key="1">
    <citation type="submission" date="2020-10" db="EMBL/GenBank/DDBJ databases">
        <authorList>
            <person name="Gilroy R."/>
        </authorList>
    </citation>
    <scope>NUCLEOTIDE SEQUENCE</scope>
    <source>
        <strain evidence="3">ChiGjej1B1-2707</strain>
    </source>
</reference>
<keyword evidence="2" id="KW-0472">Membrane</keyword>
<evidence type="ECO:0000256" key="1">
    <source>
        <dbReference type="SAM" id="MobiDB-lite"/>
    </source>
</evidence>
<feature type="region of interest" description="Disordered" evidence="1">
    <location>
        <begin position="203"/>
        <end position="225"/>
    </location>
</feature>
<accession>A0A9D1D3I7</accession>
<evidence type="ECO:0000256" key="2">
    <source>
        <dbReference type="SAM" id="Phobius"/>
    </source>
</evidence>
<keyword evidence="2" id="KW-1133">Transmembrane helix</keyword>
<evidence type="ECO:0000313" key="3">
    <source>
        <dbReference type="EMBL" id="HIR01850.1"/>
    </source>
</evidence>
<organism evidence="3 4">
    <name type="scientific">Candidatus Aveggerthella stercoripullorum</name>
    <dbReference type="NCBI Taxonomy" id="2840688"/>
    <lineage>
        <taxon>Bacteria</taxon>
        <taxon>Bacillati</taxon>
        <taxon>Actinomycetota</taxon>
        <taxon>Coriobacteriia</taxon>
        <taxon>Eggerthellales</taxon>
        <taxon>Eggerthellaceae</taxon>
        <taxon>Eggerthellaceae incertae sedis</taxon>
        <taxon>Candidatus Aveggerthella</taxon>
    </lineage>
</organism>
<dbReference type="SUPFAM" id="SSF50685">
    <property type="entry name" value="Barwin-like endoglucanases"/>
    <property type="match status" value="1"/>
</dbReference>